<evidence type="ECO:0000256" key="6">
    <source>
        <dbReference type="RuleBase" id="RU003943"/>
    </source>
</evidence>
<keyword evidence="5 7" id="KW-0472">Membrane</keyword>
<evidence type="ECO:0000256" key="1">
    <source>
        <dbReference type="ARBA" id="ARBA00004141"/>
    </source>
</evidence>
<feature type="transmembrane region" description="Helical" evidence="7">
    <location>
        <begin position="142"/>
        <end position="162"/>
    </location>
</feature>
<dbReference type="GO" id="GO:0010043">
    <property type="term" value="P:response to zinc ion"/>
    <property type="evidence" value="ECO:0007669"/>
    <property type="project" value="TreeGrafter"/>
</dbReference>
<sequence length="275" mass="28449">MTEGLTLHPIEWGIVGPALLAGLLVLMSHVPLGIRVLRKGIVFIDLAIAQIAGLGVITADALGFEPQGWGVQLAAVGAALLGAALLTWTERHWPDIQEALIGTLFVVASCLGLLMLAGNPHGGEHLKDLLVGQILWVRTEQLWGMAGVTAVVLLGLWGLSGLRQAPAHWQGWGFYALFALAVTASVQLVGVYLVFASLIMPALAVRRLGARQGLALGLAVGAGGYLAGLSLSAMLDWPSGAVVVLALAVVACAAGIAVGRTLRTVPLANRPQAPT</sequence>
<dbReference type="GO" id="GO:0055085">
    <property type="term" value="P:transmembrane transport"/>
    <property type="evidence" value="ECO:0007669"/>
    <property type="project" value="InterPro"/>
</dbReference>
<feature type="transmembrane region" description="Helical" evidence="7">
    <location>
        <begin position="215"/>
        <end position="235"/>
    </location>
</feature>
<dbReference type="Proteomes" id="UP000292120">
    <property type="component" value="Unassembled WGS sequence"/>
</dbReference>
<proteinExistence type="inferred from homology"/>
<keyword evidence="6" id="KW-0813">Transport</keyword>
<dbReference type="EMBL" id="SIXI01000003">
    <property type="protein sequence ID" value="TBO31105.1"/>
    <property type="molecule type" value="Genomic_DNA"/>
</dbReference>
<accession>A0A4Q9GY06</accession>
<dbReference type="SUPFAM" id="SSF81345">
    <property type="entry name" value="ABC transporter involved in vitamin B12 uptake, BtuC"/>
    <property type="match status" value="1"/>
</dbReference>
<evidence type="ECO:0000313" key="8">
    <source>
        <dbReference type="EMBL" id="TBO31105.1"/>
    </source>
</evidence>
<evidence type="ECO:0000256" key="2">
    <source>
        <dbReference type="ARBA" id="ARBA00008034"/>
    </source>
</evidence>
<dbReference type="Pfam" id="PF00950">
    <property type="entry name" value="ABC-3"/>
    <property type="match status" value="2"/>
</dbReference>
<evidence type="ECO:0000256" key="7">
    <source>
        <dbReference type="SAM" id="Phobius"/>
    </source>
</evidence>
<dbReference type="OrthoDB" id="14209at2"/>
<reference evidence="8 9" key="1">
    <citation type="submission" date="2019-02" db="EMBL/GenBank/DDBJ databases">
        <title>Aquabacterium sp. strain KMB7.</title>
        <authorList>
            <person name="Chen W.-M."/>
        </authorList>
    </citation>
    <scope>NUCLEOTIDE SEQUENCE [LARGE SCALE GENOMIC DNA]</scope>
    <source>
        <strain evidence="8 9">KMB7</strain>
    </source>
</reference>
<dbReference type="AlphaFoldDB" id="A0A4Q9GY06"/>
<feature type="transmembrane region" description="Helical" evidence="7">
    <location>
        <begin position="174"/>
        <end position="195"/>
    </location>
</feature>
<feature type="transmembrane region" description="Helical" evidence="7">
    <location>
        <begin position="100"/>
        <end position="122"/>
    </location>
</feature>
<dbReference type="RefSeq" id="WP_130967459.1">
    <property type="nucleotide sequence ID" value="NZ_SIXI01000003.1"/>
</dbReference>
<keyword evidence="4 7" id="KW-1133">Transmembrane helix</keyword>
<evidence type="ECO:0000256" key="4">
    <source>
        <dbReference type="ARBA" id="ARBA00022989"/>
    </source>
</evidence>
<evidence type="ECO:0000256" key="3">
    <source>
        <dbReference type="ARBA" id="ARBA00022692"/>
    </source>
</evidence>
<keyword evidence="3 6" id="KW-0812">Transmembrane</keyword>
<comment type="caution">
    <text evidence="8">The sequence shown here is derived from an EMBL/GenBank/DDBJ whole genome shotgun (WGS) entry which is preliminary data.</text>
</comment>
<feature type="transmembrane region" description="Helical" evidence="7">
    <location>
        <begin position="69"/>
        <end position="88"/>
    </location>
</feature>
<feature type="transmembrane region" description="Helical" evidence="7">
    <location>
        <begin position="242"/>
        <end position="262"/>
    </location>
</feature>
<protein>
    <submittedName>
        <fullName evidence="8">Metal ABC transporter permease</fullName>
    </submittedName>
</protein>
<organism evidence="8 9">
    <name type="scientific">Aquabacterium lacunae</name>
    <dbReference type="NCBI Taxonomy" id="2528630"/>
    <lineage>
        <taxon>Bacteria</taxon>
        <taxon>Pseudomonadati</taxon>
        <taxon>Pseudomonadota</taxon>
        <taxon>Betaproteobacteria</taxon>
        <taxon>Burkholderiales</taxon>
        <taxon>Aquabacterium</taxon>
    </lineage>
</organism>
<evidence type="ECO:0000256" key="5">
    <source>
        <dbReference type="ARBA" id="ARBA00023136"/>
    </source>
</evidence>
<dbReference type="GO" id="GO:0043190">
    <property type="term" value="C:ATP-binding cassette (ABC) transporter complex"/>
    <property type="evidence" value="ECO:0007669"/>
    <property type="project" value="InterPro"/>
</dbReference>
<comment type="similarity">
    <text evidence="2 6">Belongs to the ABC-3 integral membrane protein family.</text>
</comment>
<comment type="subcellular location">
    <subcellularLocation>
        <location evidence="6">Cell membrane</location>
        <topology evidence="6">Multi-pass membrane protein</topology>
    </subcellularLocation>
    <subcellularLocation>
        <location evidence="1">Membrane</location>
        <topology evidence="1">Multi-pass membrane protein</topology>
    </subcellularLocation>
</comment>
<name>A0A4Q9GY06_9BURK</name>
<keyword evidence="9" id="KW-1185">Reference proteome</keyword>
<gene>
    <name evidence="8" type="ORF">EYS42_07585</name>
</gene>
<dbReference type="PANTHER" id="PTHR30477:SF19">
    <property type="entry name" value="METAL ABC TRANSPORTER PERMEASE"/>
    <property type="match status" value="1"/>
</dbReference>
<evidence type="ECO:0000313" key="9">
    <source>
        <dbReference type="Proteomes" id="UP000292120"/>
    </source>
</evidence>
<dbReference type="InterPro" id="IPR037294">
    <property type="entry name" value="ABC_BtuC-like"/>
</dbReference>
<dbReference type="InterPro" id="IPR001626">
    <property type="entry name" value="ABC_TroCD"/>
</dbReference>
<feature type="transmembrane region" description="Helical" evidence="7">
    <location>
        <begin position="41"/>
        <end position="63"/>
    </location>
</feature>
<feature type="transmembrane region" description="Helical" evidence="7">
    <location>
        <begin position="12"/>
        <end position="34"/>
    </location>
</feature>
<dbReference type="PANTHER" id="PTHR30477">
    <property type="entry name" value="ABC-TRANSPORTER METAL-BINDING PROTEIN"/>
    <property type="match status" value="1"/>
</dbReference>